<comment type="catalytic activity">
    <reaction evidence="4">
        <text>a 2-demethylmenaquinol + S-adenosyl-L-methionine = a menaquinol + S-adenosyl-L-homocysteine + H(+)</text>
        <dbReference type="Rhea" id="RHEA:42640"/>
        <dbReference type="Rhea" id="RHEA-COMP:9539"/>
        <dbReference type="Rhea" id="RHEA-COMP:9563"/>
        <dbReference type="ChEBI" id="CHEBI:15378"/>
        <dbReference type="ChEBI" id="CHEBI:18151"/>
        <dbReference type="ChEBI" id="CHEBI:55437"/>
        <dbReference type="ChEBI" id="CHEBI:57856"/>
        <dbReference type="ChEBI" id="CHEBI:59789"/>
        <dbReference type="EC" id="2.1.1.163"/>
    </reaction>
</comment>
<dbReference type="PROSITE" id="PS01184">
    <property type="entry name" value="UBIE_2"/>
    <property type="match status" value="1"/>
</dbReference>
<dbReference type="InterPro" id="IPR023576">
    <property type="entry name" value="UbiE/COQ5_MeTrFase_CS"/>
</dbReference>
<feature type="binding site" evidence="4">
    <location>
        <begin position="106"/>
        <end position="107"/>
    </location>
    <ligand>
        <name>S-adenosyl-L-methionine</name>
        <dbReference type="ChEBI" id="CHEBI:59789"/>
    </ligand>
</feature>
<dbReference type="EC" id="2.1.1.163" evidence="4"/>
<comment type="similarity">
    <text evidence="4">Belongs to the class I-like SAM-binding methyltransferase superfamily. MenG/UbiE family.</text>
</comment>
<dbReference type="RefSeq" id="WP_216123727.1">
    <property type="nucleotide sequence ID" value="NZ_CP086239.1"/>
</dbReference>
<evidence type="ECO:0000256" key="2">
    <source>
        <dbReference type="ARBA" id="ARBA00022679"/>
    </source>
</evidence>
<keyword evidence="2 4" id="KW-0808">Transferase</keyword>
<proteinExistence type="inferred from homology"/>
<protein>
    <recommendedName>
        <fullName evidence="4">Demethylmenaquinone methyltransferase</fullName>
        <ecNumber evidence="4">2.1.1.163</ecNumber>
    </recommendedName>
</protein>
<evidence type="ECO:0000313" key="6">
    <source>
        <dbReference type="Proteomes" id="UP001164733"/>
    </source>
</evidence>
<evidence type="ECO:0000256" key="4">
    <source>
        <dbReference type="HAMAP-Rule" id="MF_01813"/>
    </source>
</evidence>
<feature type="binding site" evidence="4">
    <location>
        <position position="57"/>
    </location>
    <ligand>
        <name>S-adenosyl-L-methionine</name>
        <dbReference type="ChEBI" id="CHEBI:59789"/>
    </ligand>
</feature>
<dbReference type="NCBIfam" id="TIGR01934">
    <property type="entry name" value="MenG_MenH_UbiE"/>
    <property type="match status" value="1"/>
</dbReference>
<dbReference type="PANTHER" id="PTHR43591">
    <property type="entry name" value="METHYLTRANSFERASE"/>
    <property type="match status" value="1"/>
</dbReference>
<evidence type="ECO:0000313" key="5">
    <source>
        <dbReference type="EMBL" id="WAG59178.1"/>
    </source>
</evidence>
<keyword evidence="3 4" id="KW-0949">S-adenosyl-L-methionine</keyword>
<sequence length="235" mass="26583">MSETITDVQGIFSSIATKYDKLNAILTLNIDKLWRKKAVKLCNIKENDKVLDLCCGTGKMIELECRAVGESTMVVGLDFNKEMINVGYKKLNKSLSGYKFNLIQGDAMELPFEDNSFHCITIAFGLRNVPNKIKAISEMYRVLKPGGKVICLELSKPKMPVFRNVYNLYFNFVLPVIGYLGTQDKAAYNYLRDSVNDFMTKKQLRHEFENVGFENSGFKSLTCGIASIHYGIKPL</sequence>
<comment type="pathway">
    <text evidence="4">Quinol/quinone metabolism; menaquinone biosynthesis; menaquinol from 1,4-dihydroxy-2-naphthoate: step 2/2.</text>
</comment>
<dbReference type="Proteomes" id="UP001164733">
    <property type="component" value="Chromosome"/>
</dbReference>
<gene>
    <name evidence="5" type="primary">ubiE</name>
    <name evidence="4" type="synonym">menG</name>
    <name evidence="5" type="ORF">LL038_16225</name>
</gene>
<accession>A0AA47EIA7</accession>
<dbReference type="NCBIfam" id="NF001243">
    <property type="entry name" value="PRK00216.1-4"/>
    <property type="match status" value="1"/>
</dbReference>
<reference evidence="5" key="1">
    <citation type="submission" date="2021-11" db="EMBL/GenBank/DDBJ databases">
        <title>Clostridia strains as spoilage organisms.</title>
        <authorList>
            <person name="Wambui J."/>
            <person name="Stevens M.J.A."/>
            <person name="Stephan R."/>
        </authorList>
    </citation>
    <scope>NUCLEOTIDE SEQUENCE</scope>
    <source>
        <strain evidence="5">CF009</strain>
    </source>
</reference>
<dbReference type="GO" id="GO:0009234">
    <property type="term" value="P:menaquinone biosynthetic process"/>
    <property type="evidence" value="ECO:0007669"/>
    <property type="project" value="UniProtKB-UniRule"/>
</dbReference>
<feature type="binding site" evidence="4">
    <location>
        <position position="78"/>
    </location>
    <ligand>
        <name>S-adenosyl-L-methionine</name>
        <dbReference type="ChEBI" id="CHEBI:59789"/>
    </ligand>
</feature>
<dbReference type="EMBL" id="CP086239">
    <property type="protein sequence ID" value="WAG59178.1"/>
    <property type="molecule type" value="Genomic_DNA"/>
</dbReference>
<dbReference type="PANTHER" id="PTHR43591:SF24">
    <property type="entry name" value="2-METHOXY-6-POLYPRENYL-1,4-BENZOQUINOL METHYLASE, MITOCHONDRIAL"/>
    <property type="match status" value="1"/>
</dbReference>
<comment type="caution">
    <text evidence="4">Lacks conserved residue(s) required for the propagation of feature annotation.</text>
</comment>
<keyword evidence="1 4" id="KW-0489">Methyltransferase</keyword>
<keyword evidence="4" id="KW-0474">Menaquinone biosynthesis</keyword>
<dbReference type="InterPro" id="IPR004033">
    <property type="entry name" value="UbiE/COQ5_MeTrFase"/>
</dbReference>
<dbReference type="GO" id="GO:0043770">
    <property type="term" value="F:demethylmenaquinone methyltransferase activity"/>
    <property type="evidence" value="ECO:0007669"/>
    <property type="project" value="UniProtKB-UniRule"/>
</dbReference>
<dbReference type="GO" id="GO:0032259">
    <property type="term" value="P:methylation"/>
    <property type="evidence" value="ECO:0007669"/>
    <property type="project" value="UniProtKB-KW"/>
</dbReference>
<evidence type="ECO:0000256" key="1">
    <source>
        <dbReference type="ARBA" id="ARBA00022603"/>
    </source>
</evidence>
<dbReference type="AlphaFoldDB" id="A0AA47EIA7"/>
<organism evidence="5 6">
    <name type="scientific">Clostridium estertheticum</name>
    <dbReference type="NCBI Taxonomy" id="238834"/>
    <lineage>
        <taxon>Bacteria</taxon>
        <taxon>Bacillati</taxon>
        <taxon>Bacillota</taxon>
        <taxon>Clostridia</taxon>
        <taxon>Eubacteriales</taxon>
        <taxon>Clostridiaceae</taxon>
        <taxon>Clostridium</taxon>
    </lineage>
</organism>
<dbReference type="PROSITE" id="PS51608">
    <property type="entry name" value="SAM_MT_UBIE"/>
    <property type="match status" value="1"/>
</dbReference>
<evidence type="ECO:0000256" key="3">
    <source>
        <dbReference type="ARBA" id="ARBA00022691"/>
    </source>
</evidence>
<dbReference type="Pfam" id="PF01209">
    <property type="entry name" value="Ubie_methyltran"/>
    <property type="match status" value="1"/>
</dbReference>
<dbReference type="HAMAP" id="MF_01813">
    <property type="entry name" value="MenG_UbiE_methyltr"/>
    <property type="match status" value="1"/>
</dbReference>
<dbReference type="CDD" id="cd02440">
    <property type="entry name" value="AdoMet_MTases"/>
    <property type="match status" value="1"/>
</dbReference>
<name>A0AA47EIA7_9CLOT</name>
<dbReference type="NCBIfam" id="NF001244">
    <property type="entry name" value="PRK00216.1-5"/>
    <property type="match status" value="1"/>
</dbReference>
<comment type="function">
    <text evidence="4">Methyltransferase required for the conversion of demethylmenaquinol (DMKH2) to menaquinol (MKH2).</text>
</comment>